<reference evidence="3" key="1">
    <citation type="submission" date="2016-11" db="UniProtKB">
        <authorList>
            <consortium name="WormBaseParasite"/>
        </authorList>
    </citation>
    <scope>IDENTIFICATION</scope>
</reference>
<dbReference type="AlphaFoldDB" id="A0A1I8ATW0"/>
<organism evidence="2 3">
    <name type="scientific">Steinernema glaseri</name>
    <dbReference type="NCBI Taxonomy" id="37863"/>
    <lineage>
        <taxon>Eukaryota</taxon>
        <taxon>Metazoa</taxon>
        <taxon>Ecdysozoa</taxon>
        <taxon>Nematoda</taxon>
        <taxon>Chromadorea</taxon>
        <taxon>Rhabditida</taxon>
        <taxon>Tylenchina</taxon>
        <taxon>Panagrolaimomorpha</taxon>
        <taxon>Strongyloidoidea</taxon>
        <taxon>Steinernematidae</taxon>
        <taxon>Steinernema</taxon>
    </lineage>
</organism>
<dbReference type="WBParaSite" id="L893_g884.t1">
    <property type="protein sequence ID" value="L893_g884.t1"/>
    <property type="gene ID" value="L893_g884"/>
</dbReference>
<protein>
    <submittedName>
        <fullName evidence="3">Secreted protein</fullName>
    </submittedName>
</protein>
<feature type="signal peptide" evidence="1">
    <location>
        <begin position="1"/>
        <end position="17"/>
    </location>
</feature>
<dbReference type="Proteomes" id="UP000095287">
    <property type="component" value="Unplaced"/>
</dbReference>
<evidence type="ECO:0000313" key="3">
    <source>
        <dbReference type="WBParaSite" id="L893_g884.t1"/>
    </source>
</evidence>
<feature type="chain" id="PRO_5009315071" evidence="1">
    <location>
        <begin position="18"/>
        <end position="91"/>
    </location>
</feature>
<keyword evidence="1" id="KW-0732">Signal</keyword>
<evidence type="ECO:0000256" key="1">
    <source>
        <dbReference type="SAM" id="SignalP"/>
    </source>
</evidence>
<accession>A0A1I8ATW0</accession>
<name>A0A1I8ATW0_9BILA</name>
<evidence type="ECO:0000313" key="2">
    <source>
        <dbReference type="Proteomes" id="UP000095287"/>
    </source>
</evidence>
<sequence length="91" mass="10373">MFRIWFVVFRLPVALMAMSLRNTFWTQPPCWTNLSSPHFASVNTHSKGGKSGHMYSWLSLGCAHRQTKDRTGGLRPCCKYLSTVVKVELVL</sequence>
<keyword evidence="2" id="KW-1185">Reference proteome</keyword>
<proteinExistence type="predicted"/>